<gene>
    <name evidence="1" type="ORF">Psi01_83760</name>
</gene>
<reference evidence="1 2" key="1">
    <citation type="submission" date="2021-01" db="EMBL/GenBank/DDBJ databases">
        <title>Whole genome shotgun sequence of Planobispora siamensis NBRC 107568.</title>
        <authorList>
            <person name="Komaki H."/>
            <person name="Tamura T."/>
        </authorList>
    </citation>
    <scope>NUCLEOTIDE SEQUENCE [LARGE SCALE GENOMIC DNA]</scope>
    <source>
        <strain evidence="1 2">NBRC 107568</strain>
    </source>
</reference>
<keyword evidence="2" id="KW-1185">Reference proteome</keyword>
<sequence>MHAERVTNSNSAWTGTVLADDTALAVTDTGGPGQCVLYLNGQLPQDQRRATAFSRCSV</sequence>
<name>A0A8J3SRW5_9ACTN</name>
<organism evidence="1 2">
    <name type="scientific">Planobispora siamensis</name>
    <dbReference type="NCBI Taxonomy" id="936338"/>
    <lineage>
        <taxon>Bacteria</taxon>
        <taxon>Bacillati</taxon>
        <taxon>Actinomycetota</taxon>
        <taxon>Actinomycetes</taxon>
        <taxon>Streptosporangiales</taxon>
        <taxon>Streptosporangiaceae</taxon>
        <taxon>Planobispora</taxon>
    </lineage>
</organism>
<evidence type="ECO:0000313" key="1">
    <source>
        <dbReference type="EMBL" id="GIH97746.1"/>
    </source>
</evidence>
<evidence type="ECO:0000313" key="2">
    <source>
        <dbReference type="Proteomes" id="UP000619788"/>
    </source>
</evidence>
<comment type="caution">
    <text evidence="1">The sequence shown here is derived from an EMBL/GenBank/DDBJ whole genome shotgun (WGS) entry which is preliminary data.</text>
</comment>
<protein>
    <submittedName>
        <fullName evidence="1">Uncharacterized protein</fullName>
    </submittedName>
</protein>
<dbReference type="EMBL" id="BOOJ01000097">
    <property type="protein sequence ID" value="GIH97746.1"/>
    <property type="molecule type" value="Genomic_DNA"/>
</dbReference>
<dbReference type="Proteomes" id="UP000619788">
    <property type="component" value="Unassembled WGS sequence"/>
</dbReference>
<proteinExistence type="predicted"/>
<dbReference type="AlphaFoldDB" id="A0A8J3SRW5"/>
<accession>A0A8J3SRW5</accession>